<feature type="domain" description="FAD-binding" evidence="5">
    <location>
        <begin position="3"/>
        <end position="181"/>
    </location>
</feature>
<name>A0A2N0ZL17_9BACI</name>
<comment type="caution">
    <text evidence="6">The sequence shown here is derived from an EMBL/GenBank/DDBJ whole genome shotgun (WGS) entry which is preliminary data.</text>
</comment>
<dbReference type="PANTHER" id="PTHR47178">
    <property type="entry name" value="MONOOXYGENASE, FAD-BINDING"/>
    <property type="match status" value="1"/>
</dbReference>
<dbReference type="PANTHER" id="PTHR47178:SF6">
    <property type="entry name" value="FAD-BINDING DOMAIN-CONTAINING PROTEIN"/>
    <property type="match status" value="1"/>
</dbReference>
<evidence type="ECO:0000313" key="7">
    <source>
        <dbReference type="Proteomes" id="UP000233343"/>
    </source>
</evidence>
<evidence type="ECO:0000256" key="3">
    <source>
        <dbReference type="ARBA" id="ARBA00023002"/>
    </source>
</evidence>
<keyword evidence="2" id="KW-0274">FAD</keyword>
<dbReference type="PRINTS" id="PR00420">
    <property type="entry name" value="RNGMNOXGNASE"/>
</dbReference>
<dbReference type="Gene3D" id="3.50.50.60">
    <property type="entry name" value="FAD/NAD(P)-binding domain"/>
    <property type="match status" value="1"/>
</dbReference>
<keyword evidence="3" id="KW-0560">Oxidoreductase</keyword>
<dbReference type="Pfam" id="PF01494">
    <property type="entry name" value="FAD_binding_3"/>
    <property type="match status" value="2"/>
</dbReference>
<keyword evidence="1" id="KW-0285">Flavoprotein</keyword>
<evidence type="ECO:0000256" key="2">
    <source>
        <dbReference type="ARBA" id="ARBA00022827"/>
    </source>
</evidence>
<evidence type="ECO:0000256" key="4">
    <source>
        <dbReference type="ARBA" id="ARBA00023033"/>
    </source>
</evidence>
<accession>A0A2N0ZL17</accession>
<dbReference type="InterPro" id="IPR002938">
    <property type="entry name" value="FAD-bd"/>
</dbReference>
<dbReference type="Proteomes" id="UP000233343">
    <property type="component" value="Unassembled WGS sequence"/>
</dbReference>
<evidence type="ECO:0000256" key="1">
    <source>
        <dbReference type="ARBA" id="ARBA00022630"/>
    </source>
</evidence>
<evidence type="ECO:0000313" key="6">
    <source>
        <dbReference type="EMBL" id="PKG30210.1"/>
    </source>
</evidence>
<keyword evidence="7" id="KW-1185">Reference proteome</keyword>
<keyword evidence="4 6" id="KW-0503">Monooxygenase</keyword>
<reference evidence="6 7" key="1">
    <citation type="journal article" date="2010" name="Int. J. Syst. Evol. Microbiol.">
        <title>Bacillus horneckiae sp. nov., isolated from a spacecraft-assembly clean room.</title>
        <authorList>
            <person name="Vaishampayan P."/>
            <person name="Probst A."/>
            <person name="Krishnamurthi S."/>
            <person name="Ghosh S."/>
            <person name="Osman S."/>
            <person name="McDowall A."/>
            <person name="Ruckmani A."/>
            <person name="Mayilraj S."/>
            <person name="Venkateswaran K."/>
        </authorList>
    </citation>
    <scope>NUCLEOTIDE SEQUENCE [LARGE SCALE GENOMIC DNA]</scope>
    <source>
        <strain evidence="7">1PO1SC</strain>
    </source>
</reference>
<proteinExistence type="predicted"/>
<gene>
    <name evidence="6" type="ORF">CWS20_04250</name>
</gene>
<dbReference type="GO" id="GO:0004497">
    <property type="term" value="F:monooxygenase activity"/>
    <property type="evidence" value="ECO:0007669"/>
    <property type="project" value="UniProtKB-KW"/>
</dbReference>
<dbReference type="InterPro" id="IPR036188">
    <property type="entry name" value="FAD/NAD-bd_sf"/>
</dbReference>
<dbReference type="SUPFAM" id="SSF51905">
    <property type="entry name" value="FAD/NAD(P)-binding domain"/>
    <property type="match status" value="1"/>
</dbReference>
<dbReference type="GO" id="GO:0071949">
    <property type="term" value="F:FAD binding"/>
    <property type="evidence" value="ECO:0007669"/>
    <property type="project" value="InterPro"/>
</dbReference>
<sequence length="410" mass="45698">MYVRVGIIGAGIGGLTLAQALCIQNIEVVVFDRDPFPAKTGGYRLHLSEEALKSIRKGLQARIEQALRMSGTGPESFKQFSILDHHGKTKLRFRQTDEEDLLMIGRVPLRKILAVDLENIIRWGTQFTHYEEIDSGVLLHFSNVQSEKVDILVGADGVHSAVARKLLGSETAKSAGVTGIAGKTILTNRFRSTLYKDLFKGPGFAVGPRGIGMFLTVHDPNHLAVENEFVKSLDIIEQPYIIWSVAALNESFRTDPKVLNSDQLEEESCKLLKNWDQGFHDLIKCSVKEGTASFQFWFPNNLSSWEHNKITLIGDAVHPMPPTSGLGASTAIIDAVNLAEKLTQNIDSAAALQAYQEEMLKYAPKAVAEARPPLFWQRRFTNELMRKFAMSIFLPAINNVLKIKEQLRNN</sequence>
<dbReference type="EMBL" id="PISD01000008">
    <property type="protein sequence ID" value="PKG30210.1"/>
    <property type="molecule type" value="Genomic_DNA"/>
</dbReference>
<organism evidence="6 7">
    <name type="scientific">Cytobacillus horneckiae</name>
    <dbReference type="NCBI Taxonomy" id="549687"/>
    <lineage>
        <taxon>Bacteria</taxon>
        <taxon>Bacillati</taxon>
        <taxon>Bacillota</taxon>
        <taxon>Bacilli</taxon>
        <taxon>Bacillales</taxon>
        <taxon>Bacillaceae</taxon>
        <taxon>Cytobacillus</taxon>
    </lineage>
</organism>
<protein>
    <submittedName>
        <fullName evidence="6">FAD-dependent monooxygenase</fullName>
    </submittedName>
</protein>
<feature type="domain" description="FAD-binding" evidence="5">
    <location>
        <begin position="303"/>
        <end position="369"/>
    </location>
</feature>
<dbReference type="AlphaFoldDB" id="A0A2N0ZL17"/>
<evidence type="ECO:0000259" key="5">
    <source>
        <dbReference type="Pfam" id="PF01494"/>
    </source>
</evidence>